<proteinExistence type="predicted"/>
<sequence length="86" mass="9644">MDSGDHCNKGSEFALYIKSALSRDIDVRLKSTQDFLCLYPLIKGFVMDDIIRIVLKDSDVCDIHSALLVDRAAIPSYWKALPRKGA</sequence>
<reference evidence="1" key="1">
    <citation type="submission" date="2021-06" db="EMBL/GenBank/DDBJ databases">
        <authorList>
            <person name="Kallberg Y."/>
            <person name="Tangrot J."/>
            <person name="Rosling A."/>
        </authorList>
    </citation>
    <scope>NUCLEOTIDE SEQUENCE</scope>
    <source>
        <strain evidence="1">AZ414A</strain>
    </source>
</reference>
<comment type="caution">
    <text evidence="1">The sequence shown here is derived from an EMBL/GenBank/DDBJ whole genome shotgun (WGS) entry which is preliminary data.</text>
</comment>
<name>A0A9N9G985_9GLOM</name>
<evidence type="ECO:0000313" key="1">
    <source>
        <dbReference type="EMBL" id="CAG8586209.1"/>
    </source>
</evidence>
<dbReference type="OrthoDB" id="2370376at2759"/>
<organism evidence="1 2">
    <name type="scientific">Diversispora eburnea</name>
    <dbReference type="NCBI Taxonomy" id="1213867"/>
    <lineage>
        <taxon>Eukaryota</taxon>
        <taxon>Fungi</taxon>
        <taxon>Fungi incertae sedis</taxon>
        <taxon>Mucoromycota</taxon>
        <taxon>Glomeromycotina</taxon>
        <taxon>Glomeromycetes</taxon>
        <taxon>Diversisporales</taxon>
        <taxon>Diversisporaceae</taxon>
        <taxon>Diversispora</taxon>
    </lineage>
</organism>
<gene>
    <name evidence="1" type="ORF">DEBURN_LOCUS8820</name>
</gene>
<protein>
    <submittedName>
        <fullName evidence="1">4015_t:CDS:1</fullName>
    </submittedName>
</protein>
<evidence type="ECO:0000313" key="2">
    <source>
        <dbReference type="Proteomes" id="UP000789706"/>
    </source>
</evidence>
<accession>A0A9N9G985</accession>
<dbReference type="AlphaFoldDB" id="A0A9N9G985"/>
<dbReference type="EMBL" id="CAJVPK010001421">
    <property type="protein sequence ID" value="CAG8586209.1"/>
    <property type="molecule type" value="Genomic_DNA"/>
</dbReference>
<dbReference type="Proteomes" id="UP000789706">
    <property type="component" value="Unassembled WGS sequence"/>
</dbReference>
<keyword evidence="2" id="KW-1185">Reference proteome</keyword>